<dbReference type="GO" id="GO:0005930">
    <property type="term" value="C:axoneme"/>
    <property type="evidence" value="ECO:0007669"/>
    <property type="project" value="UniProtKB-SubCell"/>
</dbReference>
<dbReference type="InterPro" id="IPR032675">
    <property type="entry name" value="LRR_dom_sf"/>
</dbReference>
<dbReference type="EMBL" id="FNXT01001284">
    <property type="protein sequence ID" value="SZX77415.1"/>
    <property type="molecule type" value="Genomic_DNA"/>
</dbReference>
<gene>
    <name evidence="4" type="ORF">BQ4739_LOCUS17768</name>
</gene>
<name>A0A383WIX0_TETOB</name>
<protein>
    <submittedName>
        <fullName evidence="4">Uncharacterized protein</fullName>
    </submittedName>
</protein>
<organism evidence="4 5">
    <name type="scientific">Tetradesmus obliquus</name>
    <name type="common">Green alga</name>
    <name type="synonym">Acutodesmus obliquus</name>
    <dbReference type="NCBI Taxonomy" id="3088"/>
    <lineage>
        <taxon>Eukaryota</taxon>
        <taxon>Viridiplantae</taxon>
        <taxon>Chlorophyta</taxon>
        <taxon>core chlorophytes</taxon>
        <taxon>Chlorophyceae</taxon>
        <taxon>CS clade</taxon>
        <taxon>Sphaeropleales</taxon>
        <taxon>Scenedesmaceae</taxon>
        <taxon>Tetradesmus</taxon>
    </lineage>
</organism>
<reference evidence="4 5" key="1">
    <citation type="submission" date="2016-10" db="EMBL/GenBank/DDBJ databases">
        <authorList>
            <person name="Cai Z."/>
        </authorList>
    </citation>
    <scope>NUCLEOTIDE SEQUENCE [LARGE SCALE GENOMIC DNA]</scope>
</reference>
<dbReference type="InterPro" id="IPR006311">
    <property type="entry name" value="TAT_signal"/>
</dbReference>
<feature type="region of interest" description="Disordered" evidence="2">
    <location>
        <begin position="505"/>
        <end position="552"/>
    </location>
</feature>
<dbReference type="Proteomes" id="UP000256970">
    <property type="component" value="Unassembled WGS sequence"/>
</dbReference>
<sequence length="552" mass="58378">MSVARQLLLGCLLPAAAAAAAAAAPTQPAAAALQASTGLQQQQQRSWRLASFSSNLPGAAGLLPALPAHSLTHLQLDLQHETAVDAPALSAALAQLSSLRFLCLRSNWNQAKAVPASCLAGIAQLSQLTELRLHNCWSNLDQPLQQLLAQPLPLRKLLLHVRSDLPDLKLSHLTQLEALEHSWGSVTPQSTLPQQLQRLQLGTVECDADLAVAMQMPALQWLSILVRGPDPTSLLLQLAQHSSLQELALVYHGSDEALATAAACKQLPQLRELSMQWENSIPSQEQGAAIVAGIAAATALTKLVFTAQVLKEGSEDEECYREAPPREVAVCASLAALTNLRHLELDCYSARLAPGDAMALSALTNLTRLVSRGGGSGMGPMQGRAVAGAAVAAVAASLTQLQHLDLDQCDVGDEASLEAVGRLAQLTELRLEGVGGVTLQGLELLSRLSRLQGLTLQISREVTGEALQAFGRRLGAAKVVAVHARLPQPSVRYWTFVDYGAGGGAGLEYSDESEEGDEDEESDEFEDCDEYEEGDGVEDGDGSGEVEGDAAE</sequence>
<dbReference type="PROSITE" id="PS51318">
    <property type="entry name" value="TAT"/>
    <property type="match status" value="1"/>
</dbReference>
<comment type="subcellular location">
    <subcellularLocation>
        <location evidence="1">Cytoplasm</location>
        <location evidence="1">Cytoskeleton</location>
        <location evidence="1">Cilium axoneme</location>
    </subcellularLocation>
</comment>
<keyword evidence="5" id="KW-1185">Reference proteome</keyword>
<dbReference type="PANTHER" id="PTHR13318:SF95">
    <property type="entry name" value="F-BOX PROTEIN YLR352W"/>
    <property type="match status" value="1"/>
</dbReference>
<feature type="signal peptide" evidence="3">
    <location>
        <begin position="1"/>
        <end position="23"/>
    </location>
</feature>
<feature type="chain" id="PRO_5016731535" evidence="3">
    <location>
        <begin position="24"/>
        <end position="552"/>
    </location>
</feature>
<evidence type="ECO:0000313" key="4">
    <source>
        <dbReference type="EMBL" id="SZX77415.1"/>
    </source>
</evidence>
<accession>A0A383WIX0</accession>
<dbReference type="GO" id="GO:0031146">
    <property type="term" value="P:SCF-dependent proteasomal ubiquitin-dependent protein catabolic process"/>
    <property type="evidence" value="ECO:0007669"/>
    <property type="project" value="TreeGrafter"/>
</dbReference>
<keyword evidence="3" id="KW-0732">Signal</keyword>
<evidence type="ECO:0000256" key="2">
    <source>
        <dbReference type="SAM" id="MobiDB-lite"/>
    </source>
</evidence>
<evidence type="ECO:0000256" key="3">
    <source>
        <dbReference type="SAM" id="SignalP"/>
    </source>
</evidence>
<dbReference type="GO" id="GO:0019005">
    <property type="term" value="C:SCF ubiquitin ligase complex"/>
    <property type="evidence" value="ECO:0007669"/>
    <property type="project" value="TreeGrafter"/>
</dbReference>
<dbReference type="SUPFAM" id="SSF52047">
    <property type="entry name" value="RNI-like"/>
    <property type="match status" value="1"/>
</dbReference>
<dbReference type="Gene3D" id="3.80.10.10">
    <property type="entry name" value="Ribonuclease Inhibitor"/>
    <property type="match status" value="1"/>
</dbReference>
<dbReference type="PANTHER" id="PTHR13318">
    <property type="entry name" value="PARTNER OF PAIRED, ISOFORM B-RELATED"/>
    <property type="match status" value="1"/>
</dbReference>
<dbReference type="AlphaFoldDB" id="A0A383WIX0"/>
<feature type="compositionally biased region" description="Acidic residues" evidence="2">
    <location>
        <begin position="509"/>
        <end position="552"/>
    </location>
</feature>
<evidence type="ECO:0000256" key="1">
    <source>
        <dbReference type="ARBA" id="ARBA00004430"/>
    </source>
</evidence>
<evidence type="ECO:0000313" key="5">
    <source>
        <dbReference type="Proteomes" id="UP000256970"/>
    </source>
</evidence>
<proteinExistence type="predicted"/>